<reference evidence="1 2" key="1">
    <citation type="journal article" date="2012" name="J. Bacteriol.">
        <title>Draft Genome Sequence of an Ammonia-Oxidizing Archaeon, "Candidatus Nitrosopumilus sediminis" AR2, from Svalbard in the Arctic Circle.</title>
        <authorList>
            <person name="Park S.J."/>
            <person name="Kim J.G."/>
            <person name="Jung M.Y."/>
            <person name="Kim S.J."/>
            <person name="Cha I.T."/>
            <person name="Ghai R."/>
            <person name="Martin-Cuadrado A.B."/>
            <person name="Rodriguez-Valera F."/>
            <person name="Rhee S.K."/>
        </authorList>
    </citation>
    <scope>NUCLEOTIDE SEQUENCE [LARGE SCALE GENOMIC DNA]</scope>
    <source>
        <strain evidence="1 2">AR2</strain>
    </source>
</reference>
<evidence type="ECO:0000313" key="2">
    <source>
        <dbReference type="Proteomes" id="UP000006100"/>
    </source>
</evidence>
<dbReference type="STRING" id="1229909.NSED_06735"/>
<dbReference type="Proteomes" id="UP000006100">
    <property type="component" value="Chromosome"/>
</dbReference>
<sequence length="118" mass="13615">MFDPQKFVDFADGIYVNPKIQTDASIRTAISRAYIAVLSQSKQKLEERNIILQDEQLHQSVLKELKKYDSKLADKLDELNDYCINADFNLDIQPDKDTIPFVTAIAKSFHTIRKQKLP</sequence>
<dbReference type="EMBL" id="CP003843">
    <property type="protein sequence ID" value="AFS83145.1"/>
    <property type="molecule type" value="Genomic_DNA"/>
</dbReference>
<protein>
    <submittedName>
        <fullName evidence="1">Uncharacterized protein</fullName>
    </submittedName>
</protein>
<name>K0BDL2_9ARCH</name>
<dbReference type="GeneID" id="13697139"/>
<dbReference type="KEGG" id="nir:NSED_06735"/>
<dbReference type="PATRIC" id="fig|1229909.8.peg.1484"/>
<dbReference type="HOGENOM" id="CLU_2067693_0_0_2"/>
<dbReference type="eggNOG" id="arCOG06576">
    <property type="taxonomic scope" value="Archaea"/>
</dbReference>
<keyword evidence="2" id="KW-1185">Reference proteome</keyword>
<proteinExistence type="predicted"/>
<dbReference type="Gene3D" id="1.20.120.330">
    <property type="entry name" value="Nucleotidyltransferases domain 2"/>
    <property type="match status" value="1"/>
</dbReference>
<gene>
    <name evidence="1" type="ORF">NSED_06735</name>
</gene>
<dbReference type="RefSeq" id="WP_014965515.1">
    <property type="nucleotide sequence ID" value="NC_018656.1"/>
</dbReference>
<evidence type="ECO:0000313" key="1">
    <source>
        <dbReference type="EMBL" id="AFS83145.1"/>
    </source>
</evidence>
<accession>K0BDL2</accession>
<dbReference type="AlphaFoldDB" id="K0BDL2"/>
<organism evidence="1 2">
    <name type="scientific">Candidatus Nitrosopumilus sediminis</name>
    <dbReference type="NCBI Taxonomy" id="1229909"/>
    <lineage>
        <taxon>Archaea</taxon>
        <taxon>Nitrososphaerota</taxon>
        <taxon>Nitrososphaeria</taxon>
        <taxon>Nitrosopumilales</taxon>
        <taxon>Nitrosopumilaceae</taxon>
        <taxon>Nitrosopumilus</taxon>
    </lineage>
</organism>